<feature type="compositionally biased region" description="Low complexity" evidence="17">
    <location>
        <begin position="779"/>
        <end position="789"/>
    </location>
</feature>
<dbReference type="GO" id="GO:0070182">
    <property type="term" value="F:DNA polymerase binding"/>
    <property type="evidence" value="ECO:0007669"/>
    <property type="project" value="TreeGrafter"/>
</dbReference>
<evidence type="ECO:0000313" key="19">
    <source>
        <dbReference type="EMBL" id="KAJ6216625.1"/>
    </source>
</evidence>
<feature type="domain" description="Helicase ATP-binding" evidence="18">
    <location>
        <begin position="6"/>
        <end position="339"/>
    </location>
</feature>
<protein>
    <recommendedName>
        <fullName evidence="16">Regulator of telomere elongation helicase 1 homolog</fullName>
    </recommendedName>
</protein>
<evidence type="ECO:0000313" key="20">
    <source>
        <dbReference type="Proteomes" id="UP001142055"/>
    </source>
</evidence>
<feature type="region of interest" description="Disordered" evidence="17">
    <location>
        <begin position="761"/>
        <end position="791"/>
    </location>
</feature>
<evidence type="ECO:0000256" key="7">
    <source>
        <dbReference type="ARBA" id="ARBA00022806"/>
    </source>
</evidence>
<dbReference type="GO" id="GO:0016818">
    <property type="term" value="F:hydrolase activity, acting on acid anhydrides, in phosphorus-containing anhydrides"/>
    <property type="evidence" value="ECO:0007669"/>
    <property type="project" value="InterPro"/>
</dbReference>
<dbReference type="GO" id="GO:1904430">
    <property type="term" value="P:negative regulation of t-circle formation"/>
    <property type="evidence" value="ECO:0007669"/>
    <property type="project" value="TreeGrafter"/>
</dbReference>
<evidence type="ECO:0000256" key="12">
    <source>
        <dbReference type="ARBA" id="ARBA00023204"/>
    </source>
</evidence>
<evidence type="ECO:0000256" key="3">
    <source>
        <dbReference type="ARBA" id="ARBA00022723"/>
    </source>
</evidence>
<evidence type="ECO:0000256" key="8">
    <source>
        <dbReference type="ARBA" id="ARBA00022840"/>
    </source>
</evidence>
<proteinExistence type="predicted"/>
<organism evidence="19 20">
    <name type="scientific">Blomia tropicalis</name>
    <name type="common">Mite</name>
    <dbReference type="NCBI Taxonomy" id="40697"/>
    <lineage>
        <taxon>Eukaryota</taxon>
        <taxon>Metazoa</taxon>
        <taxon>Ecdysozoa</taxon>
        <taxon>Arthropoda</taxon>
        <taxon>Chelicerata</taxon>
        <taxon>Arachnida</taxon>
        <taxon>Acari</taxon>
        <taxon>Acariformes</taxon>
        <taxon>Sarcoptiformes</taxon>
        <taxon>Astigmata</taxon>
        <taxon>Glycyphagoidea</taxon>
        <taxon>Echimyopodidae</taxon>
        <taxon>Blomia</taxon>
    </lineage>
</organism>
<dbReference type="CDD" id="cd18788">
    <property type="entry name" value="SF2_C_XPD"/>
    <property type="match status" value="1"/>
</dbReference>
<dbReference type="Proteomes" id="UP001142055">
    <property type="component" value="Chromosome 3"/>
</dbReference>
<keyword evidence="7" id="KW-0347">Helicase</keyword>
<sequence length="1000" mass="113868">MSTNINGVEVIFPFKPYNIQLDYMGAVIKCLQNKQNGILESPTGTGKTLSLLCSTLAWLNSRKYQDLDLVEDVPNMKNYASFDTVDDEKIDELNPKKQKANGGKAWKKETPIRIIYSSRTHSQLNQACAELKRCYYKFTPSITIGSRDQLCINNEVKKLETVSAKNQSCRMKVKNNACSYHHNYEKTVSDLSLSGTFVYDIEDMVSFGNAHKACPYYLAKAKADFNTSLLFMPYNYIIDPNIRRTLRINLENAVIIFDEGHNIERVCEDSMSTELRSDWIATFVETFNNVLLSLNQFESGSYSGSNSDELSELNAHDVAIVKMAICDLEKELQELVQKNSKIDQSKTPCNPDEIFKVFERAGLDVAKSDLIRGVCDKLIAYVMSSETAYMSNIATTAITSICNFFEIVMPLGNENGRPNNLRAQFVSNYKIYTKYENENNFSSNSRSSWVKKKSADVWTVHLLCMSPSVAIKSLMNMGVYNLIITSGTLSPLESFECEMGISFPVKLQNNHVIDRNQLSVQLISKDPNGFDLSGSYENRKGEKYYHAIGNTILELSRIIPKGIFIFFSSYWLIKESIQTWEKSYIWNALNNQKSVFVEPRNKTEFPECMLKYKQAVDGKLSGAIFIGVSRGKLSEGIDLGDDYCRAVIVVGLPYPAAHDFKVRLKEKYLDEMKSKLNGQQWYILQMKRALNQSIGRVVRHRNDYGSIIICDSRFTKIDGLSKWIQAFIRDTLHFQLNGDFRSKMKQIQSFFGQKNLIPVNINSQNENSSTSSGKERDNSFSSSQSSQNSEENDLVLSTFASIKNSQIITKNSSSYSKDNNGSSIRNVFGSIGSNKKRNFEQTLSPKKTVLSSKSSITDYFRKQHITDSKMESPKPKLNSPEVIDLEKENDFEVSSQASTQKIDLENIFEIKEITDLFKTNQDTLRTIVDEIKGSSFKHKQFVETFRVYSKRKNAIYLALRLNFILDEIELNKRNNILNDLSKILPNNERNIFLTTCKVKV</sequence>
<dbReference type="GO" id="GO:0005524">
    <property type="term" value="F:ATP binding"/>
    <property type="evidence" value="ECO:0007669"/>
    <property type="project" value="UniProtKB-KW"/>
</dbReference>
<dbReference type="PROSITE" id="PS51193">
    <property type="entry name" value="HELICASE_ATP_BIND_2"/>
    <property type="match status" value="1"/>
</dbReference>
<dbReference type="GO" id="GO:0046872">
    <property type="term" value="F:metal ion binding"/>
    <property type="evidence" value="ECO:0007669"/>
    <property type="project" value="UniProtKB-KW"/>
</dbReference>
<dbReference type="FunFam" id="3.40.50.300:FF:000431">
    <property type="entry name" value="Regulator of telomere elongation helicase 1"/>
    <property type="match status" value="1"/>
</dbReference>
<keyword evidence="3" id="KW-0479">Metal-binding</keyword>
<evidence type="ECO:0000256" key="6">
    <source>
        <dbReference type="ARBA" id="ARBA00022801"/>
    </source>
</evidence>
<dbReference type="PANTHER" id="PTHR11472:SF34">
    <property type="entry name" value="REGULATOR OF TELOMERE ELONGATION HELICASE 1"/>
    <property type="match status" value="1"/>
</dbReference>
<gene>
    <name evidence="19" type="ORF">RDWZM_007782</name>
</gene>
<dbReference type="SUPFAM" id="SSF52540">
    <property type="entry name" value="P-loop containing nucleoside triphosphate hydrolases"/>
    <property type="match status" value="2"/>
</dbReference>
<dbReference type="InterPro" id="IPR027417">
    <property type="entry name" value="P-loop_NTPase"/>
</dbReference>
<feature type="compositionally biased region" description="Polar residues" evidence="17">
    <location>
        <begin position="761"/>
        <end position="772"/>
    </location>
</feature>
<dbReference type="InterPro" id="IPR010614">
    <property type="entry name" value="RAD3-like_helicase_DEAD"/>
</dbReference>
<keyword evidence="9" id="KW-0408">Iron</keyword>
<dbReference type="GO" id="GO:0003678">
    <property type="term" value="F:DNA helicase activity"/>
    <property type="evidence" value="ECO:0007669"/>
    <property type="project" value="InterPro"/>
</dbReference>
<dbReference type="EMBL" id="JAPWDV010000003">
    <property type="protein sequence ID" value="KAJ6216625.1"/>
    <property type="molecule type" value="Genomic_DNA"/>
</dbReference>
<dbReference type="InterPro" id="IPR057498">
    <property type="entry name" value="Rtel1_ARCH"/>
</dbReference>
<evidence type="ECO:0000256" key="14">
    <source>
        <dbReference type="ARBA" id="ARBA00023242"/>
    </source>
</evidence>
<comment type="caution">
    <text evidence="19">The sequence shown here is derived from an EMBL/GenBank/DDBJ whole genome shotgun (WGS) entry which is preliminary data.</text>
</comment>
<keyword evidence="5" id="KW-0227">DNA damage</keyword>
<keyword evidence="8" id="KW-0067">ATP-binding</keyword>
<name>A0A9Q0RJR4_BLOTA</name>
<evidence type="ECO:0000256" key="16">
    <source>
        <dbReference type="ARBA" id="ARBA00073810"/>
    </source>
</evidence>
<dbReference type="InterPro" id="IPR006554">
    <property type="entry name" value="Helicase-like_DEXD_c2"/>
</dbReference>
<keyword evidence="6" id="KW-0378">Hydrolase</keyword>
<evidence type="ECO:0000256" key="17">
    <source>
        <dbReference type="SAM" id="MobiDB-lite"/>
    </source>
</evidence>
<evidence type="ECO:0000259" key="18">
    <source>
        <dbReference type="PROSITE" id="PS51193"/>
    </source>
</evidence>
<dbReference type="GO" id="GO:0045910">
    <property type="term" value="P:negative regulation of DNA recombination"/>
    <property type="evidence" value="ECO:0007669"/>
    <property type="project" value="TreeGrafter"/>
</dbReference>
<dbReference type="InterPro" id="IPR006555">
    <property type="entry name" value="ATP-dep_Helicase_C"/>
</dbReference>
<comment type="catalytic activity">
    <reaction evidence="15">
        <text>ATP + H2O = ADP + phosphate + H(+)</text>
        <dbReference type="Rhea" id="RHEA:13065"/>
        <dbReference type="ChEBI" id="CHEBI:15377"/>
        <dbReference type="ChEBI" id="CHEBI:15378"/>
        <dbReference type="ChEBI" id="CHEBI:30616"/>
        <dbReference type="ChEBI" id="CHEBI:43474"/>
        <dbReference type="ChEBI" id="CHEBI:456216"/>
    </reaction>
</comment>
<dbReference type="NCBIfam" id="TIGR00604">
    <property type="entry name" value="rad3"/>
    <property type="match status" value="1"/>
</dbReference>
<dbReference type="OMA" id="NCATIVA"/>
<dbReference type="GO" id="GO:0090657">
    <property type="term" value="P:telomeric loop disassembly"/>
    <property type="evidence" value="ECO:0007669"/>
    <property type="project" value="TreeGrafter"/>
</dbReference>
<evidence type="ECO:0000256" key="1">
    <source>
        <dbReference type="ARBA" id="ARBA00004123"/>
    </source>
</evidence>
<evidence type="ECO:0000256" key="2">
    <source>
        <dbReference type="ARBA" id="ARBA00022485"/>
    </source>
</evidence>
<dbReference type="GO" id="GO:0006281">
    <property type="term" value="P:DNA repair"/>
    <property type="evidence" value="ECO:0007669"/>
    <property type="project" value="UniProtKB-KW"/>
</dbReference>
<dbReference type="Pfam" id="PF13307">
    <property type="entry name" value="Helicase_C_2"/>
    <property type="match status" value="1"/>
</dbReference>
<evidence type="ECO:0000256" key="4">
    <source>
        <dbReference type="ARBA" id="ARBA00022741"/>
    </source>
</evidence>
<dbReference type="GO" id="GO:0010569">
    <property type="term" value="P:regulation of double-strand break repair via homologous recombination"/>
    <property type="evidence" value="ECO:0007669"/>
    <property type="project" value="TreeGrafter"/>
</dbReference>
<dbReference type="AlphaFoldDB" id="A0A9Q0RJR4"/>
<dbReference type="Gene3D" id="3.40.50.300">
    <property type="entry name" value="P-loop containing nucleotide triphosphate hydrolases"/>
    <property type="match status" value="2"/>
</dbReference>
<evidence type="ECO:0000256" key="15">
    <source>
        <dbReference type="ARBA" id="ARBA00049360"/>
    </source>
</evidence>
<keyword evidence="20" id="KW-1185">Reference proteome</keyword>
<dbReference type="PANTHER" id="PTHR11472">
    <property type="entry name" value="DNA REPAIR DEAD HELICASE RAD3/XP-D SUBFAMILY MEMBER"/>
    <property type="match status" value="1"/>
</dbReference>
<dbReference type="GO" id="GO:0003677">
    <property type="term" value="F:DNA binding"/>
    <property type="evidence" value="ECO:0007669"/>
    <property type="project" value="UniProtKB-KW"/>
</dbReference>
<dbReference type="SMART" id="SM00491">
    <property type="entry name" value="HELICc2"/>
    <property type="match status" value="1"/>
</dbReference>
<reference evidence="19" key="1">
    <citation type="submission" date="2022-12" db="EMBL/GenBank/DDBJ databases">
        <title>Genome assemblies of Blomia tropicalis.</title>
        <authorList>
            <person name="Cui Y."/>
        </authorList>
    </citation>
    <scope>NUCLEOTIDE SEQUENCE</scope>
    <source>
        <tissue evidence="19">Adult mites</tissue>
    </source>
</reference>
<evidence type="ECO:0000256" key="11">
    <source>
        <dbReference type="ARBA" id="ARBA00023125"/>
    </source>
</evidence>
<keyword evidence="12" id="KW-0234">DNA repair</keyword>
<dbReference type="SMART" id="SM00488">
    <property type="entry name" value="DEXDc2"/>
    <property type="match status" value="1"/>
</dbReference>
<dbReference type="InterPro" id="IPR013020">
    <property type="entry name" value="Rad3/Chl1-like"/>
</dbReference>
<keyword evidence="13" id="KW-0413">Isomerase</keyword>
<accession>A0A9Q0RJR4</accession>
<dbReference type="Pfam" id="PF06733">
    <property type="entry name" value="DEAD_2"/>
    <property type="match status" value="1"/>
</dbReference>
<keyword evidence="4" id="KW-0547">Nucleotide-binding</keyword>
<dbReference type="Pfam" id="PF23109">
    <property type="entry name" value="ARCH_RTEL1"/>
    <property type="match status" value="1"/>
</dbReference>
<dbReference type="InterPro" id="IPR014013">
    <property type="entry name" value="Helic_SF1/SF2_ATP-bd_DinG/Rad3"/>
</dbReference>
<comment type="subcellular location">
    <subcellularLocation>
        <location evidence="1">Nucleus</location>
    </subcellularLocation>
</comment>
<evidence type="ECO:0000256" key="13">
    <source>
        <dbReference type="ARBA" id="ARBA00023235"/>
    </source>
</evidence>
<keyword evidence="10" id="KW-0411">Iron-sulfur</keyword>
<keyword evidence="14" id="KW-0539">Nucleus</keyword>
<dbReference type="InterPro" id="IPR045028">
    <property type="entry name" value="DinG/Rad3-like"/>
</dbReference>
<dbReference type="GO" id="GO:0005634">
    <property type="term" value="C:nucleus"/>
    <property type="evidence" value="ECO:0007669"/>
    <property type="project" value="UniProtKB-SubCell"/>
</dbReference>
<keyword evidence="2" id="KW-0004">4Fe-4S</keyword>
<keyword evidence="11" id="KW-0238">DNA-binding</keyword>
<evidence type="ECO:0000256" key="9">
    <source>
        <dbReference type="ARBA" id="ARBA00023004"/>
    </source>
</evidence>
<evidence type="ECO:0000256" key="5">
    <source>
        <dbReference type="ARBA" id="ARBA00022763"/>
    </source>
</evidence>
<evidence type="ECO:0000256" key="10">
    <source>
        <dbReference type="ARBA" id="ARBA00023014"/>
    </source>
</evidence>
<dbReference type="GO" id="GO:0051539">
    <property type="term" value="F:4 iron, 4 sulfur cluster binding"/>
    <property type="evidence" value="ECO:0007669"/>
    <property type="project" value="UniProtKB-KW"/>
</dbReference>